<name>A0AAD6V2S0_9AGAR</name>
<feature type="region of interest" description="Disordered" evidence="1">
    <location>
        <begin position="740"/>
        <end position="777"/>
    </location>
</feature>
<comment type="caution">
    <text evidence="3">The sequence shown here is derived from an EMBL/GenBank/DDBJ whole genome shotgun (WGS) entry which is preliminary data.</text>
</comment>
<evidence type="ECO:0000313" key="3">
    <source>
        <dbReference type="EMBL" id="KAJ7201548.1"/>
    </source>
</evidence>
<dbReference type="PROSITE" id="PS01108">
    <property type="entry name" value="RIBOSOMAL_L24"/>
    <property type="match status" value="1"/>
</dbReference>
<gene>
    <name evidence="3" type="ORF">GGX14DRAFT_399891</name>
</gene>
<feature type="compositionally biased region" description="Acidic residues" evidence="1">
    <location>
        <begin position="434"/>
        <end position="444"/>
    </location>
</feature>
<keyword evidence="4" id="KW-1185">Reference proteome</keyword>
<feature type="domain" description="KOW" evidence="2">
    <location>
        <begin position="518"/>
        <end position="545"/>
    </location>
</feature>
<dbReference type="EMBL" id="JARJCW010000058">
    <property type="protein sequence ID" value="KAJ7201548.1"/>
    <property type="molecule type" value="Genomic_DNA"/>
</dbReference>
<feature type="domain" description="KOW" evidence="2">
    <location>
        <begin position="467"/>
        <end position="494"/>
    </location>
</feature>
<dbReference type="GO" id="GO:0003735">
    <property type="term" value="F:structural constituent of ribosome"/>
    <property type="evidence" value="ECO:0007669"/>
    <property type="project" value="InterPro"/>
</dbReference>
<feature type="region of interest" description="Disordered" evidence="1">
    <location>
        <begin position="160"/>
        <end position="195"/>
    </location>
</feature>
<feature type="compositionally biased region" description="Pro residues" evidence="1">
    <location>
        <begin position="756"/>
        <end position="767"/>
    </location>
</feature>
<dbReference type="GO" id="GO:0005840">
    <property type="term" value="C:ribosome"/>
    <property type="evidence" value="ECO:0007669"/>
    <property type="project" value="InterPro"/>
</dbReference>
<reference evidence="3" key="1">
    <citation type="submission" date="2023-03" db="EMBL/GenBank/DDBJ databases">
        <title>Massive genome expansion in bonnet fungi (Mycena s.s.) driven by repeated elements and novel gene families across ecological guilds.</title>
        <authorList>
            <consortium name="Lawrence Berkeley National Laboratory"/>
            <person name="Harder C.B."/>
            <person name="Miyauchi S."/>
            <person name="Viragh M."/>
            <person name="Kuo A."/>
            <person name="Thoen E."/>
            <person name="Andreopoulos B."/>
            <person name="Lu D."/>
            <person name="Skrede I."/>
            <person name="Drula E."/>
            <person name="Henrissat B."/>
            <person name="Morin E."/>
            <person name="Kohler A."/>
            <person name="Barry K."/>
            <person name="LaButti K."/>
            <person name="Morin E."/>
            <person name="Salamov A."/>
            <person name="Lipzen A."/>
            <person name="Mereny Z."/>
            <person name="Hegedus B."/>
            <person name="Baldrian P."/>
            <person name="Stursova M."/>
            <person name="Weitz H."/>
            <person name="Taylor A."/>
            <person name="Grigoriev I.V."/>
            <person name="Nagy L.G."/>
            <person name="Martin F."/>
            <person name="Kauserud H."/>
        </authorList>
    </citation>
    <scope>NUCLEOTIDE SEQUENCE</scope>
    <source>
        <strain evidence="3">9144</strain>
    </source>
</reference>
<dbReference type="GO" id="GO:0006412">
    <property type="term" value="P:translation"/>
    <property type="evidence" value="ECO:0007669"/>
    <property type="project" value="InterPro"/>
</dbReference>
<sequence length="957" mass="105148">MSPPSRNDADASRHAAAVGCHIEGTPQDVQEGSRVPTSTRLLRVLVKSGASCYTGLTFPARGLIRLEALSPSGYTQVPKDQPDSAPSPKRRRVTTGRRQVERFLDLAAEDGDEDDADDDHEDYTDFVDDQTVYDLQRPAPAPSAWERQDDTQDLHAIAAHFDERARKQRGDERARRLRDEEGPVADDPDSTKYGLPSGLVLREDRLVVRTEMAVAGKQVAATYTPYSRKLALQRTDDTVRQGSWIRLQRAPYGGRLAFVLPGRVAGQHEYLVARLPGAIEPLLIQDDTYDLPSFCSEFPETESEEAQRIADQKAARHTMDVCTTVAYSKPLSLHAFPPVVPTYEEMEPFLRSRHPALEHAALVGVDGVSFPALADADRVVGKGRYVGSSGYIISTWDATVSGRLVRLAKVRRHLAFSTLVGQQLMQKSNVGQTQDDEEDEEGTPENDIGATVPVSDLSRHALALPPVMQVLDRVRVVGGEHRGLTGRIEVVEEDWLTIATTIESEGPLLLNWRDVTREFRVGDFVEVARGLYKGRKGLVVSLHAVGIVQIFEDSQRAHMNSTSAATPESRHLAIHAVDVNFLLLDDASACFGLEFFPVLSFARGMASRAPEDLLRRLVLEEREVEDRKWSSMLAESGCRFEGIEVQVCFNGPHKGARGVVVGDHDTPERAARVAAAKAAGKGRYLAKQIDRLQEARGIIVTVRKEASNERFDMKIERLLHIHTWTPLAHALSLPPAILKGHRGSRVNSPPSATQTPSPPVERTPSPPVEETEFPAEVPGEKTGEWLTIPGLAGKRVDVQLQGLAGLTLRNFRPSQTILGLEGRTGYLLLASPVLATTLQLAKVDVYAVGRNGTKHPIAPMCIRPLRTHDGKPITQIKSRVVVIGPDVLWDMTEVGRHGETEPDVRHDYSSDVVVVRFEKGAAEDLHGSGVFPLSSLCLSVNVSIQAAHGNFPMTTFD</sequence>
<feature type="region of interest" description="Disordered" evidence="1">
    <location>
        <begin position="427"/>
        <end position="451"/>
    </location>
</feature>
<dbReference type="AlphaFoldDB" id="A0AAD6V2S0"/>
<dbReference type="InterPro" id="IPR008991">
    <property type="entry name" value="Translation_prot_SH3-like_sf"/>
</dbReference>
<organism evidence="3 4">
    <name type="scientific">Mycena pura</name>
    <dbReference type="NCBI Taxonomy" id="153505"/>
    <lineage>
        <taxon>Eukaryota</taxon>
        <taxon>Fungi</taxon>
        <taxon>Dikarya</taxon>
        <taxon>Basidiomycota</taxon>
        <taxon>Agaricomycotina</taxon>
        <taxon>Agaricomycetes</taxon>
        <taxon>Agaricomycetidae</taxon>
        <taxon>Agaricales</taxon>
        <taxon>Marasmiineae</taxon>
        <taxon>Mycenaceae</taxon>
        <taxon>Mycena</taxon>
    </lineage>
</organism>
<dbReference type="InterPro" id="IPR005825">
    <property type="entry name" value="Ribosomal_uL24_CS"/>
</dbReference>
<proteinExistence type="predicted"/>
<accession>A0AAD6V2S0</accession>
<dbReference type="SMART" id="SM00739">
    <property type="entry name" value="KOW"/>
    <property type="match status" value="2"/>
</dbReference>
<dbReference type="SUPFAM" id="SSF50104">
    <property type="entry name" value="Translation proteins SH3-like domain"/>
    <property type="match status" value="1"/>
</dbReference>
<evidence type="ECO:0000313" key="4">
    <source>
        <dbReference type="Proteomes" id="UP001219525"/>
    </source>
</evidence>
<feature type="compositionally biased region" description="Acidic residues" evidence="1">
    <location>
        <begin position="107"/>
        <end position="128"/>
    </location>
</feature>
<protein>
    <recommendedName>
        <fullName evidence="2">KOW domain-containing protein</fullName>
    </recommendedName>
</protein>
<dbReference type="InterPro" id="IPR005824">
    <property type="entry name" value="KOW"/>
</dbReference>
<feature type="region of interest" description="Disordered" evidence="1">
    <location>
        <begin position="1"/>
        <end position="35"/>
    </location>
</feature>
<dbReference type="Proteomes" id="UP001219525">
    <property type="component" value="Unassembled WGS sequence"/>
</dbReference>
<feature type="region of interest" description="Disordered" evidence="1">
    <location>
        <begin position="73"/>
        <end position="130"/>
    </location>
</feature>
<feature type="compositionally biased region" description="Basic and acidic residues" evidence="1">
    <location>
        <begin position="160"/>
        <end position="181"/>
    </location>
</feature>
<evidence type="ECO:0000256" key="1">
    <source>
        <dbReference type="SAM" id="MobiDB-lite"/>
    </source>
</evidence>
<evidence type="ECO:0000259" key="2">
    <source>
        <dbReference type="SMART" id="SM00739"/>
    </source>
</evidence>